<dbReference type="AlphaFoldDB" id="A0A9D4I271"/>
<reference evidence="1" key="2">
    <citation type="submission" date="2020-11" db="EMBL/GenBank/DDBJ databases">
        <authorList>
            <person name="McCartney M.A."/>
            <person name="Auch B."/>
            <person name="Kono T."/>
            <person name="Mallez S."/>
            <person name="Becker A."/>
            <person name="Gohl D.M."/>
            <person name="Silverstein K.A.T."/>
            <person name="Koren S."/>
            <person name="Bechman K.B."/>
            <person name="Herman A."/>
            <person name="Abrahante J.E."/>
            <person name="Garbe J."/>
        </authorList>
    </citation>
    <scope>NUCLEOTIDE SEQUENCE</scope>
    <source>
        <strain evidence="1">Duluth1</strain>
        <tissue evidence="1">Whole animal</tissue>
    </source>
</reference>
<sequence length="54" mass="6144">MDMGMANQIKAAMRKPRTPCSGFAAMRLCQAAIERGEYRKSATRLIKVAHYEQR</sequence>
<dbReference type="Proteomes" id="UP000828390">
    <property type="component" value="Unassembled WGS sequence"/>
</dbReference>
<evidence type="ECO:0000313" key="2">
    <source>
        <dbReference type="Proteomes" id="UP000828390"/>
    </source>
</evidence>
<reference evidence="1" key="1">
    <citation type="journal article" date="2019" name="bioRxiv">
        <title>The Genome of the Zebra Mussel, Dreissena polymorpha: A Resource for Invasive Species Research.</title>
        <authorList>
            <person name="McCartney M.A."/>
            <person name="Auch B."/>
            <person name="Kono T."/>
            <person name="Mallez S."/>
            <person name="Zhang Y."/>
            <person name="Obille A."/>
            <person name="Becker A."/>
            <person name="Abrahante J.E."/>
            <person name="Garbe J."/>
            <person name="Badalamenti J.P."/>
            <person name="Herman A."/>
            <person name="Mangelson H."/>
            <person name="Liachko I."/>
            <person name="Sullivan S."/>
            <person name="Sone E.D."/>
            <person name="Koren S."/>
            <person name="Silverstein K.A.T."/>
            <person name="Beckman K.B."/>
            <person name="Gohl D.M."/>
        </authorList>
    </citation>
    <scope>NUCLEOTIDE SEQUENCE</scope>
    <source>
        <strain evidence="1">Duluth1</strain>
        <tissue evidence="1">Whole animal</tissue>
    </source>
</reference>
<accession>A0A9D4I271</accession>
<comment type="caution">
    <text evidence="1">The sequence shown here is derived from an EMBL/GenBank/DDBJ whole genome shotgun (WGS) entry which is preliminary data.</text>
</comment>
<dbReference type="EMBL" id="JAIWYP010000011">
    <property type="protein sequence ID" value="KAH3741534.1"/>
    <property type="molecule type" value="Genomic_DNA"/>
</dbReference>
<protein>
    <submittedName>
        <fullName evidence="1">Uncharacterized protein</fullName>
    </submittedName>
</protein>
<proteinExistence type="predicted"/>
<name>A0A9D4I271_DREPO</name>
<organism evidence="1 2">
    <name type="scientific">Dreissena polymorpha</name>
    <name type="common">Zebra mussel</name>
    <name type="synonym">Mytilus polymorpha</name>
    <dbReference type="NCBI Taxonomy" id="45954"/>
    <lineage>
        <taxon>Eukaryota</taxon>
        <taxon>Metazoa</taxon>
        <taxon>Spiralia</taxon>
        <taxon>Lophotrochozoa</taxon>
        <taxon>Mollusca</taxon>
        <taxon>Bivalvia</taxon>
        <taxon>Autobranchia</taxon>
        <taxon>Heteroconchia</taxon>
        <taxon>Euheterodonta</taxon>
        <taxon>Imparidentia</taxon>
        <taxon>Neoheterodontei</taxon>
        <taxon>Myida</taxon>
        <taxon>Dreissenoidea</taxon>
        <taxon>Dreissenidae</taxon>
        <taxon>Dreissena</taxon>
    </lineage>
</organism>
<keyword evidence="2" id="KW-1185">Reference proteome</keyword>
<gene>
    <name evidence="1" type="ORF">DPMN_048259</name>
</gene>
<evidence type="ECO:0000313" key="1">
    <source>
        <dbReference type="EMBL" id="KAH3741534.1"/>
    </source>
</evidence>